<organism evidence="2 3">
    <name type="scientific">Mycobacterium branderi</name>
    <dbReference type="NCBI Taxonomy" id="43348"/>
    <lineage>
        <taxon>Bacteria</taxon>
        <taxon>Bacillati</taxon>
        <taxon>Actinomycetota</taxon>
        <taxon>Actinomycetes</taxon>
        <taxon>Mycobacteriales</taxon>
        <taxon>Mycobacteriaceae</taxon>
        <taxon>Mycobacterium</taxon>
    </lineage>
</organism>
<gene>
    <name evidence="2" type="ORF">MBRA_19300</name>
</gene>
<evidence type="ECO:0000313" key="2">
    <source>
        <dbReference type="EMBL" id="BBZ11735.1"/>
    </source>
</evidence>
<feature type="domain" description="DUF4189" evidence="1">
    <location>
        <begin position="37"/>
        <end position="114"/>
    </location>
</feature>
<accession>A0ABM7KLB3</accession>
<reference evidence="2 3" key="1">
    <citation type="journal article" date="2019" name="Emerg. Microbes Infect.">
        <title>Comprehensive subspecies identification of 175 nontuberculous mycobacteria species based on 7547 genomic profiles.</title>
        <authorList>
            <person name="Matsumoto Y."/>
            <person name="Kinjo T."/>
            <person name="Motooka D."/>
            <person name="Nabeya D."/>
            <person name="Jung N."/>
            <person name="Uechi K."/>
            <person name="Horii T."/>
            <person name="Iida T."/>
            <person name="Fujita J."/>
            <person name="Nakamura S."/>
        </authorList>
    </citation>
    <scope>NUCLEOTIDE SEQUENCE [LARGE SCALE GENOMIC DNA]</scope>
    <source>
        <strain evidence="2 3">JCM 12687</strain>
    </source>
</reference>
<evidence type="ECO:0000313" key="3">
    <source>
        <dbReference type="Proteomes" id="UP000467379"/>
    </source>
</evidence>
<evidence type="ECO:0000259" key="1">
    <source>
        <dbReference type="Pfam" id="PF13827"/>
    </source>
</evidence>
<dbReference type="Pfam" id="PF13827">
    <property type="entry name" value="DUF4189"/>
    <property type="match status" value="1"/>
</dbReference>
<dbReference type="RefSeq" id="WP_083131165.1">
    <property type="nucleotide sequence ID" value="NZ_AP022606.1"/>
</dbReference>
<proteinExistence type="predicted"/>
<sequence length="134" mass="13603">MKLASFAGREAIWATSAAVVVAKAVAVGPVAHADGTYGAIYARPGGPNWAISLGQPTPAKAEDRAMVSCNHIACDKKLAFTDCGALAQRGFDYYAASGPTQPAAESAALAGLPDSSIATSGCNGSSPREENFRS</sequence>
<dbReference type="Proteomes" id="UP000467379">
    <property type="component" value="Chromosome"/>
</dbReference>
<dbReference type="InterPro" id="IPR025240">
    <property type="entry name" value="DUF4189"/>
</dbReference>
<name>A0ABM7KLB3_9MYCO</name>
<dbReference type="EMBL" id="AP022606">
    <property type="protein sequence ID" value="BBZ11735.1"/>
    <property type="molecule type" value="Genomic_DNA"/>
</dbReference>
<keyword evidence="3" id="KW-1185">Reference proteome</keyword>
<protein>
    <recommendedName>
        <fullName evidence="1">DUF4189 domain-containing protein</fullName>
    </recommendedName>
</protein>